<evidence type="ECO:0000313" key="2">
    <source>
        <dbReference type="Proteomes" id="UP000221653"/>
    </source>
</evidence>
<dbReference type="EMBL" id="PDJF01000001">
    <property type="protein sequence ID" value="PFG28245.1"/>
    <property type="molecule type" value="Genomic_DNA"/>
</dbReference>
<evidence type="ECO:0000313" key="1">
    <source>
        <dbReference type="EMBL" id="PFG28245.1"/>
    </source>
</evidence>
<sequence>MIVSAIIIGTVLLIVAQSLSVPVFKRIFHSTNAIRA</sequence>
<organism evidence="1 2">
    <name type="scientific">Corynebacterium renale</name>
    <dbReference type="NCBI Taxonomy" id="1724"/>
    <lineage>
        <taxon>Bacteria</taxon>
        <taxon>Bacillati</taxon>
        <taxon>Actinomycetota</taxon>
        <taxon>Actinomycetes</taxon>
        <taxon>Mycobacteriales</taxon>
        <taxon>Corynebacteriaceae</taxon>
        <taxon>Corynebacterium</taxon>
    </lineage>
</organism>
<reference evidence="1 2" key="1">
    <citation type="submission" date="2017-10" db="EMBL/GenBank/DDBJ databases">
        <title>Sequencing the genomes of 1000 actinobacteria strains.</title>
        <authorList>
            <person name="Klenk H.-P."/>
        </authorList>
    </citation>
    <scope>NUCLEOTIDE SEQUENCE [LARGE SCALE GENOMIC DNA]</scope>
    <source>
        <strain evidence="1 2">DSM 20688</strain>
    </source>
</reference>
<proteinExistence type="predicted"/>
<keyword evidence="2" id="KW-1185">Reference proteome</keyword>
<accession>A0A2A9DPZ4</accession>
<dbReference type="Proteomes" id="UP000221653">
    <property type="component" value="Unassembled WGS sequence"/>
</dbReference>
<dbReference type="AlphaFoldDB" id="A0A2A9DPZ4"/>
<name>A0A2A9DPZ4_9CORY</name>
<gene>
    <name evidence="1" type="ORF">ATK06_1347</name>
</gene>
<protein>
    <submittedName>
        <fullName evidence="1">Uncharacterized protein</fullName>
    </submittedName>
</protein>
<comment type="caution">
    <text evidence="1">The sequence shown here is derived from an EMBL/GenBank/DDBJ whole genome shotgun (WGS) entry which is preliminary data.</text>
</comment>